<dbReference type="AlphaFoldDB" id="S7PYU6"/>
<evidence type="ECO:0000313" key="2">
    <source>
        <dbReference type="Proteomes" id="UP000052978"/>
    </source>
</evidence>
<accession>S7PYU6</accession>
<dbReference type="Proteomes" id="UP000052978">
    <property type="component" value="Unassembled WGS sequence"/>
</dbReference>
<name>S7PYU6_MYOBR</name>
<sequence length="110" mass="12759">MAYTNSDHISCLKTGTSSGKYKHTPEIHRAEYLKPRTGSQKRRCVITYLPEQGSQDPPLEIRFSKSGWCLRMHILTSTPRTFLRSGKSGERWRGPIIFSNTWFSLQYSYL</sequence>
<keyword evidence="2" id="KW-1185">Reference proteome</keyword>
<gene>
    <name evidence="1" type="ORF">D623_10028821</name>
</gene>
<protein>
    <submittedName>
        <fullName evidence="1">Uncharacterized protein</fullName>
    </submittedName>
</protein>
<proteinExistence type="predicted"/>
<reference evidence="1 2" key="1">
    <citation type="journal article" date="2013" name="Nat. Commun.">
        <title>Genome analysis reveals insights into physiology and longevity of the Brandt's bat Myotis brandtii.</title>
        <authorList>
            <person name="Seim I."/>
            <person name="Fang X."/>
            <person name="Xiong Z."/>
            <person name="Lobanov A.V."/>
            <person name="Huang Z."/>
            <person name="Ma S."/>
            <person name="Feng Y."/>
            <person name="Turanov A.A."/>
            <person name="Zhu Y."/>
            <person name="Lenz T.L."/>
            <person name="Gerashchenko M.V."/>
            <person name="Fan D."/>
            <person name="Hee Yim S."/>
            <person name="Yao X."/>
            <person name="Jordan D."/>
            <person name="Xiong Y."/>
            <person name="Ma Y."/>
            <person name="Lyapunov A.N."/>
            <person name="Chen G."/>
            <person name="Kulakova O.I."/>
            <person name="Sun Y."/>
            <person name="Lee S.G."/>
            <person name="Bronson R.T."/>
            <person name="Moskalev A.A."/>
            <person name="Sunyaev S.R."/>
            <person name="Zhang G."/>
            <person name="Krogh A."/>
            <person name="Wang J."/>
            <person name="Gladyshev V.N."/>
        </authorList>
    </citation>
    <scope>NUCLEOTIDE SEQUENCE [LARGE SCALE GENOMIC DNA]</scope>
</reference>
<organism evidence="1 2">
    <name type="scientific">Myotis brandtii</name>
    <name type="common">Brandt's bat</name>
    <dbReference type="NCBI Taxonomy" id="109478"/>
    <lineage>
        <taxon>Eukaryota</taxon>
        <taxon>Metazoa</taxon>
        <taxon>Chordata</taxon>
        <taxon>Craniata</taxon>
        <taxon>Vertebrata</taxon>
        <taxon>Euteleostomi</taxon>
        <taxon>Mammalia</taxon>
        <taxon>Eutheria</taxon>
        <taxon>Laurasiatheria</taxon>
        <taxon>Chiroptera</taxon>
        <taxon>Yangochiroptera</taxon>
        <taxon>Vespertilionidae</taxon>
        <taxon>Myotis</taxon>
    </lineage>
</organism>
<dbReference type="EMBL" id="KE163776">
    <property type="protein sequence ID" value="EPQ13772.1"/>
    <property type="molecule type" value="Genomic_DNA"/>
</dbReference>
<evidence type="ECO:0000313" key="1">
    <source>
        <dbReference type="EMBL" id="EPQ13772.1"/>
    </source>
</evidence>